<dbReference type="GO" id="GO:0016020">
    <property type="term" value="C:membrane"/>
    <property type="evidence" value="ECO:0007669"/>
    <property type="project" value="TreeGrafter"/>
</dbReference>
<evidence type="ECO:0000313" key="3">
    <source>
        <dbReference type="Proteomes" id="UP001153712"/>
    </source>
</evidence>
<dbReference type="PANTHER" id="PTHR21879:SF1">
    <property type="entry name" value="FI01546P"/>
    <property type="match status" value="1"/>
</dbReference>
<keyword evidence="1" id="KW-0812">Transmembrane</keyword>
<dbReference type="AlphaFoldDB" id="A0A9N9TCW8"/>
<reference evidence="2" key="1">
    <citation type="submission" date="2022-01" db="EMBL/GenBank/DDBJ databases">
        <authorList>
            <person name="King R."/>
        </authorList>
    </citation>
    <scope>NUCLEOTIDE SEQUENCE</scope>
</reference>
<organism evidence="2 3">
    <name type="scientific">Phyllotreta striolata</name>
    <name type="common">Striped flea beetle</name>
    <name type="synonym">Crioceris striolata</name>
    <dbReference type="NCBI Taxonomy" id="444603"/>
    <lineage>
        <taxon>Eukaryota</taxon>
        <taxon>Metazoa</taxon>
        <taxon>Ecdysozoa</taxon>
        <taxon>Arthropoda</taxon>
        <taxon>Hexapoda</taxon>
        <taxon>Insecta</taxon>
        <taxon>Pterygota</taxon>
        <taxon>Neoptera</taxon>
        <taxon>Endopterygota</taxon>
        <taxon>Coleoptera</taxon>
        <taxon>Polyphaga</taxon>
        <taxon>Cucujiformia</taxon>
        <taxon>Chrysomeloidea</taxon>
        <taxon>Chrysomelidae</taxon>
        <taxon>Galerucinae</taxon>
        <taxon>Alticini</taxon>
        <taxon>Phyllotreta</taxon>
    </lineage>
</organism>
<feature type="transmembrane region" description="Helical" evidence="1">
    <location>
        <begin position="190"/>
        <end position="210"/>
    </location>
</feature>
<name>A0A9N9TCW8_PHYSR</name>
<sequence length="286" mass="31260">MKIIVVNMSVRCRSDMLHTLYKKSCKCYDNKSCSAGVLGHFFLCSSSESIVSCMSGRAAAKIEQFMDKTVPFFGDIRLVRNGERVNRRRSKSLDGVDKLLSVLSDFIDTHTFSIDLTNSTARPLDEGLSEARKGGGGGGGGGYGGGGGGGGMFNMKGIKKERQYYQYAFMVLLGIFGLTGPLVMKILGVIAAKSLLAAKAALIIVGSVALKKLFENNRNEKPKIKVTTLPIHEEDDEHDRISYSFNHIPYGYVSYGFNDPYSAHYPGNNINDNGFEPVTYSKKTNS</sequence>
<gene>
    <name evidence="2" type="ORF">PHYEVI_LOCUS312</name>
</gene>
<dbReference type="Pfam" id="PF07898">
    <property type="entry name" value="DUF1676"/>
    <property type="match status" value="1"/>
</dbReference>
<evidence type="ECO:0000313" key="2">
    <source>
        <dbReference type="EMBL" id="CAG9853845.1"/>
    </source>
</evidence>
<dbReference type="PANTHER" id="PTHR21879">
    <property type="entry name" value="FI03362P-RELATED-RELATED"/>
    <property type="match status" value="1"/>
</dbReference>
<keyword evidence="3" id="KW-1185">Reference proteome</keyword>
<keyword evidence="1" id="KW-0472">Membrane</keyword>
<accession>A0A9N9TCW8</accession>
<evidence type="ECO:0000256" key="1">
    <source>
        <dbReference type="SAM" id="Phobius"/>
    </source>
</evidence>
<dbReference type="Proteomes" id="UP001153712">
    <property type="component" value="Chromosome 1"/>
</dbReference>
<feature type="transmembrane region" description="Helical" evidence="1">
    <location>
        <begin position="164"/>
        <end position="184"/>
    </location>
</feature>
<dbReference type="InterPro" id="IPR012464">
    <property type="entry name" value="DUF1676"/>
</dbReference>
<proteinExistence type="predicted"/>
<dbReference type="OrthoDB" id="7303967at2759"/>
<protein>
    <submittedName>
        <fullName evidence="2">Uncharacterized protein</fullName>
    </submittedName>
</protein>
<dbReference type="EMBL" id="OU900094">
    <property type="protein sequence ID" value="CAG9853845.1"/>
    <property type="molecule type" value="Genomic_DNA"/>
</dbReference>
<keyword evidence="1" id="KW-1133">Transmembrane helix</keyword>